<evidence type="ECO:0000256" key="1">
    <source>
        <dbReference type="SAM" id="Coils"/>
    </source>
</evidence>
<name>A0AAV6Y7K4_9LAMI</name>
<organism evidence="5 6">
    <name type="scientific">Buddleja alternifolia</name>
    <dbReference type="NCBI Taxonomy" id="168488"/>
    <lineage>
        <taxon>Eukaryota</taxon>
        <taxon>Viridiplantae</taxon>
        <taxon>Streptophyta</taxon>
        <taxon>Embryophyta</taxon>
        <taxon>Tracheophyta</taxon>
        <taxon>Spermatophyta</taxon>
        <taxon>Magnoliopsida</taxon>
        <taxon>eudicotyledons</taxon>
        <taxon>Gunneridae</taxon>
        <taxon>Pentapetalae</taxon>
        <taxon>asterids</taxon>
        <taxon>lamiids</taxon>
        <taxon>Lamiales</taxon>
        <taxon>Scrophulariaceae</taxon>
        <taxon>Buddlejeae</taxon>
        <taxon>Buddleja</taxon>
    </lineage>
</organism>
<dbReference type="Proteomes" id="UP000826271">
    <property type="component" value="Unassembled WGS sequence"/>
</dbReference>
<comment type="caution">
    <text evidence="5">The sequence shown here is derived from an EMBL/GenBank/DDBJ whole genome shotgun (WGS) entry which is preliminary data.</text>
</comment>
<feature type="coiled-coil region" evidence="1">
    <location>
        <begin position="277"/>
        <end position="314"/>
    </location>
</feature>
<dbReference type="InterPro" id="IPR038588">
    <property type="entry name" value="XS_domain_sf"/>
</dbReference>
<evidence type="ECO:0008006" key="7">
    <source>
        <dbReference type="Google" id="ProtNLM"/>
    </source>
</evidence>
<dbReference type="PANTHER" id="PTHR21596">
    <property type="entry name" value="RIBONUCLEASE P SUBUNIT P38"/>
    <property type="match status" value="1"/>
</dbReference>
<evidence type="ECO:0000313" key="5">
    <source>
        <dbReference type="EMBL" id="KAG8391176.1"/>
    </source>
</evidence>
<protein>
    <recommendedName>
        <fullName evidence="7">Factor of DNA methylation 1-5/IDN2 domain-containing protein</fullName>
    </recommendedName>
</protein>
<keyword evidence="1" id="KW-0175">Coiled coil</keyword>
<reference evidence="5" key="1">
    <citation type="submission" date="2019-10" db="EMBL/GenBank/DDBJ databases">
        <authorList>
            <person name="Zhang R."/>
            <person name="Pan Y."/>
            <person name="Wang J."/>
            <person name="Ma R."/>
            <person name="Yu S."/>
        </authorList>
    </citation>
    <scope>NUCLEOTIDE SEQUENCE</scope>
    <source>
        <strain evidence="5">LA-IB0</strain>
        <tissue evidence="5">Leaf</tissue>
    </source>
</reference>
<dbReference type="GO" id="GO:0080188">
    <property type="term" value="P:gene silencing by siRNA-directed DNA methylation"/>
    <property type="evidence" value="ECO:0007669"/>
    <property type="project" value="InterPro"/>
</dbReference>
<dbReference type="Pfam" id="PF03468">
    <property type="entry name" value="XS"/>
    <property type="match status" value="1"/>
</dbReference>
<sequence>MEVDRVGGDLVKDPANSLPALLVAINDLFLNLELPLAIFMQIVSSMEKISAEEEVFVWPWVGVIVNIPTELKDGHYVGAIGSELEDMLNIVNIPKRVQHLCNNQGHSGTALIEFGEDWSSFNRAMCYEKTYEANNHGKKQWQGKKGENSHLYGWIARVDDYISTNIVGENLRKIGDLRTISDIMEEEDRKSNRLVGNLVKVIEKKNYLLETKNKSKETECTRKEGTSQNISNIFEKLRPQLEQEKRGRRSANGRKKVVEKKNEEREARSTTRCNGIIENLKKENKTLKLEIKHLREKNGELDDLEALNQTLIVKELKSNDELQDARKELINGLKERAENATLGVKLLGELDNKPFQEAMKRKHKFDIADVKASKLCTQWEEYLEDPKWHPIKVVRINGKPQEVIDDEDEKLKMAKEVYGDEVYNAVTKALLELHEYNPSGRRVVQELWNYSQGRKATLKEGVAFLMKHCRLPKRKR</sequence>
<feature type="domain" description="XS" evidence="3">
    <location>
        <begin position="53"/>
        <end position="161"/>
    </location>
</feature>
<gene>
    <name evidence="5" type="ORF">BUALT_Bualt01G0160500</name>
</gene>
<dbReference type="InterPro" id="IPR045177">
    <property type="entry name" value="FDM1-5/IDN2"/>
</dbReference>
<dbReference type="AlphaFoldDB" id="A0AAV6Y7K4"/>
<feature type="domain" description="Factor of DNA methylation 1-5/IDN2" evidence="4">
    <location>
        <begin position="345"/>
        <end position="475"/>
    </location>
</feature>
<feature type="compositionally biased region" description="Basic residues" evidence="2">
    <location>
        <begin position="246"/>
        <end position="258"/>
    </location>
</feature>
<feature type="region of interest" description="Disordered" evidence="2">
    <location>
        <begin position="236"/>
        <end position="269"/>
    </location>
</feature>
<dbReference type="PANTHER" id="PTHR21596:SF65">
    <property type="entry name" value="PROTEIN INVOLVED IN DE NOVO 2-RELATED"/>
    <property type="match status" value="1"/>
</dbReference>
<evidence type="ECO:0000256" key="2">
    <source>
        <dbReference type="SAM" id="MobiDB-lite"/>
    </source>
</evidence>
<dbReference type="InterPro" id="IPR005379">
    <property type="entry name" value="FDM1-5/IDN2_XH"/>
</dbReference>
<accession>A0AAV6Y7K4</accession>
<dbReference type="EMBL" id="WHWC01000001">
    <property type="protein sequence ID" value="KAG8391176.1"/>
    <property type="molecule type" value="Genomic_DNA"/>
</dbReference>
<proteinExistence type="predicted"/>
<keyword evidence="6" id="KW-1185">Reference proteome</keyword>
<feature type="compositionally biased region" description="Basic and acidic residues" evidence="2">
    <location>
        <begin position="236"/>
        <end position="245"/>
    </location>
</feature>
<dbReference type="Pfam" id="PF03469">
    <property type="entry name" value="XH"/>
    <property type="match status" value="1"/>
</dbReference>
<dbReference type="Gene3D" id="3.30.70.2890">
    <property type="entry name" value="XS domain"/>
    <property type="match status" value="1"/>
</dbReference>
<dbReference type="InterPro" id="IPR005380">
    <property type="entry name" value="XS_domain"/>
</dbReference>
<evidence type="ECO:0000259" key="4">
    <source>
        <dbReference type="Pfam" id="PF03469"/>
    </source>
</evidence>
<evidence type="ECO:0000313" key="6">
    <source>
        <dbReference type="Proteomes" id="UP000826271"/>
    </source>
</evidence>
<evidence type="ECO:0000259" key="3">
    <source>
        <dbReference type="Pfam" id="PF03468"/>
    </source>
</evidence>
<feature type="compositionally biased region" description="Basic and acidic residues" evidence="2">
    <location>
        <begin position="259"/>
        <end position="269"/>
    </location>
</feature>